<feature type="region of interest" description="Disordered" evidence="4">
    <location>
        <begin position="1088"/>
        <end position="1113"/>
    </location>
</feature>
<feature type="region of interest" description="Disordered" evidence="4">
    <location>
        <begin position="613"/>
        <end position="650"/>
    </location>
</feature>
<dbReference type="AlphaFoldDB" id="A0AA97JVN7"/>
<evidence type="ECO:0000313" key="7">
    <source>
        <dbReference type="RefSeq" id="XP_054846340.1"/>
    </source>
</evidence>
<dbReference type="InterPro" id="IPR029299">
    <property type="entry name" value="ALMS_motif"/>
</dbReference>
<dbReference type="GO" id="GO:0005814">
    <property type="term" value="C:centriole"/>
    <property type="evidence" value="ECO:0007669"/>
    <property type="project" value="TreeGrafter"/>
</dbReference>
<feature type="compositionally biased region" description="Polar residues" evidence="4">
    <location>
        <begin position="975"/>
        <end position="986"/>
    </location>
</feature>
<dbReference type="CTD" id="7840"/>
<accession>A0AA97JVN7</accession>
<dbReference type="KEGG" id="emc:129336939"/>
<feature type="compositionally biased region" description="Polar residues" evidence="4">
    <location>
        <begin position="504"/>
        <end position="513"/>
    </location>
</feature>
<feature type="compositionally biased region" description="Basic and acidic residues" evidence="4">
    <location>
        <begin position="165"/>
        <end position="176"/>
    </location>
</feature>
<evidence type="ECO:0000313" key="6">
    <source>
        <dbReference type="Proteomes" id="UP001190640"/>
    </source>
</evidence>
<name>A0AA97JVN7_EUBMA</name>
<feature type="region of interest" description="Disordered" evidence="4">
    <location>
        <begin position="929"/>
        <end position="986"/>
    </location>
</feature>
<dbReference type="GO" id="GO:0005813">
    <property type="term" value="C:centrosome"/>
    <property type="evidence" value="ECO:0007669"/>
    <property type="project" value="UniProtKB-SubCell"/>
</dbReference>
<feature type="region of interest" description="Disordered" evidence="4">
    <location>
        <begin position="162"/>
        <end position="190"/>
    </location>
</feature>
<feature type="domain" description="ALMS motif" evidence="5">
    <location>
        <begin position="1132"/>
        <end position="1259"/>
    </location>
</feature>
<keyword evidence="2" id="KW-0963">Cytoplasm</keyword>
<evidence type="ECO:0000256" key="3">
    <source>
        <dbReference type="ARBA" id="ARBA00023212"/>
    </source>
</evidence>
<dbReference type="Pfam" id="PF15309">
    <property type="entry name" value="ALMS_motif"/>
    <property type="match status" value="1"/>
</dbReference>
<feature type="compositionally biased region" description="Polar residues" evidence="4">
    <location>
        <begin position="798"/>
        <end position="812"/>
    </location>
</feature>
<feature type="compositionally biased region" description="Polar residues" evidence="4">
    <location>
        <begin position="845"/>
        <end position="860"/>
    </location>
</feature>
<feature type="compositionally biased region" description="Basic and acidic residues" evidence="4">
    <location>
        <begin position="776"/>
        <end position="788"/>
    </location>
</feature>
<dbReference type="GO" id="GO:0005829">
    <property type="term" value="C:cytosol"/>
    <property type="evidence" value="ECO:0007669"/>
    <property type="project" value="TreeGrafter"/>
</dbReference>
<reference evidence="7" key="1">
    <citation type="submission" date="2025-08" db="UniProtKB">
        <authorList>
            <consortium name="RefSeq"/>
        </authorList>
    </citation>
    <scope>IDENTIFICATION</scope>
    <source>
        <tissue evidence="7">Blood</tissue>
    </source>
</reference>
<dbReference type="PANTHER" id="PTHR21553:SF22">
    <property type="entry name" value="CENTROSOME-ASSOCIATED PROTEIN ALMS1"/>
    <property type="match status" value="1"/>
</dbReference>
<dbReference type="PANTHER" id="PTHR21553">
    <property type="entry name" value="ALMS1-RELATED"/>
    <property type="match status" value="1"/>
</dbReference>
<dbReference type="GO" id="GO:0008017">
    <property type="term" value="F:microtubule binding"/>
    <property type="evidence" value="ECO:0007669"/>
    <property type="project" value="TreeGrafter"/>
</dbReference>
<protein>
    <submittedName>
        <fullName evidence="7">Centrosome-associated protein ALMS1</fullName>
    </submittedName>
</protein>
<dbReference type="GO" id="GO:0046599">
    <property type="term" value="P:regulation of centriole replication"/>
    <property type="evidence" value="ECO:0007669"/>
    <property type="project" value="TreeGrafter"/>
</dbReference>
<feature type="compositionally biased region" description="Basic and acidic residues" evidence="4">
    <location>
        <begin position="944"/>
        <end position="955"/>
    </location>
</feature>
<proteinExistence type="predicted"/>
<feature type="region of interest" description="Disordered" evidence="4">
    <location>
        <begin position="502"/>
        <end position="530"/>
    </location>
</feature>
<gene>
    <name evidence="7" type="primary">ALMS1</name>
</gene>
<evidence type="ECO:0000256" key="1">
    <source>
        <dbReference type="ARBA" id="ARBA00004300"/>
    </source>
</evidence>
<keyword evidence="3" id="KW-0206">Cytoskeleton</keyword>
<evidence type="ECO:0000256" key="4">
    <source>
        <dbReference type="SAM" id="MobiDB-lite"/>
    </source>
</evidence>
<evidence type="ECO:0000259" key="5">
    <source>
        <dbReference type="Pfam" id="PF15309"/>
    </source>
</evidence>
<dbReference type="Proteomes" id="UP001190640">
    <property type="component" value="Chromosome 10"/>
</dbReference>
<feature type="region of interest" description="Disordered" evidence="4">
    <location>
        <begin position="673"/>
        <end position="705"/>
    </location>
</feature>
<feature type="compositionally biased region" description="Polar residues" evidence="4">
    <location>
        <begin position="178"/>
        <end position="190"/>
    </location>
</feature>
<keyword evidence="6" id="KW-1185">Reference proteome</keyword>
<feature type="region of interest" description="Disordered" evidence="4">
    <location>
        <begin position="769"/>
        <end position="896"/>
    </location>
</feature>
<feature type="compositionally biased region" description="Basic and acidic residues" evidence="4">
    <location>
        <begin position="673"/>
        <end position="695"/>
    </location>
</feature>
<dbReference type="RefSeq" id="XP_054846340.1">
    <property type="nucleotide sequence ID" value="XM_054990365.1"/>
</dbReference>
<feature type="compositionally biased region" description="Polar residues" evidence="4">
    <location>
        <begin position="868"/>
        <end position="896"/>
    </location>
</feature>
<evidence type="ECO:0000256" key="2">
    <source>
        <dbReference type="ARBA" id="ARBA00022490"/>
    </source>
</evidence>
<comment type="subcellular location">
    <subcellularLocation>
        <location evidence="1">Cytoplasm</location>
        <location evidence="1">Cytoskeleton</location>
        <location evidence="1">Microtubule organizing center</location>
        <location evidence="1">Centrosome</location>
    </subcellularLocation>
</comment>
<sequence>MNASPEAEPAAGDSPTEGAKQIFSITFASRKRPSSPPASPVASAGLTEATPCHLAPLEAGSIGSEQLEPSKLPLEAPNPCASVNTTVRHLQDNAGFSSGGDHQPVSLVSRDRSPKGKGTVLEENSRTHCIEPKVHSVMEKCADAMAASQDLTGLRGNDRLLGGDYDERVDPGRRMTDGSLSVNLPQQKPDSDYLQNQLAGSLGSFVRISKPLSPKSKESSWTTESTLNSNSYLGDADTGNSVLFPSSSPDHVSTVMPMSPSSPTRKALSGVHITLSPKRISLDFPSLAATEEEIRHSNVKTGPPPTTTSAPNLLLETTSNTNPSELYPKTKDSAYFPRSASSPGPAFGHLLSLEVAKAALHRSQELLESTLNCSTPDQENVRVLGTGRQNRDRNFKVTVSSQTERLSSDAITQITTESPEKTTYSAEIFVSIDNGEQSAIRSPHWKSHEIPSSAPPALHQAPVLNRQAGKALLLPYKPPGSSEMYYVPCPKETLRLSRVRSETTVESSHSGSNDAIPPEFPAQVLGSGDQTPQDAIAIKHREGLYSKRAVPKVAWAEGKTAAQERIQENAQIRNSLESVQGTHSVFRSAQFYLHHPVPLQHEIDFLTGNEAVEPPAETECPAPPSRGLFQYKGTPGSSQAPFSLHQPPKEQRFSPLIAEPDYSWVQEQAVKETCERDSSRKEAQSDSRKAEHQVAKELPLPGSQMSHIKDQQVADLSQMQSVHFTSSLDELWSKYLERRQQHRNGGSNKNELSLVERLDRLARLLQNPVRHALMPMREEQSNIQDKGRRKESKKTRSKGNTQGDQSNLASQVEESRDTIDTSRLSKSRRRKTGDTKAAAAHSRILEQSWNSETLSDTSSEMRPGKDSSALTDTSNSESDAVTQEETTPQTEASGSLSSIDTARLIRAFGHDRVCVSPKLSHLYTTISLQKTRSEKGGKGSRKALAADHPKTAWPEHKRKGTQATYPVSSSDSVSTAGSFQGPSSALNNKRTTRMLHKAVQAGDFEIVNSATKKHTRDVGLTFPTPTPSQVKLQGDRWNGTEDELTWPGSKGKQKRQPGGLLAEKRMMRNKLKWLQGVSWFVPAEDLKSDPKKETRPGFVPDPGPSWFEPLSGTKPWREPLREKNWPEDLRDLQEALVLRRPDFISRSGERVKRLKLIMEERKLQSVLQSEREQLFNPPGERRAYQNGSGLVSNRGYQAVQGARSIPKNEMVQRSKRIYEQLPEVRKRREEEKRKSDYSAYRLKAQLYKAKITNRILGRKVPWE</sequence>
<dbReference type="GeneID" id="129336939"/>
<feature type="region of interest" description="Disordered" evidence="4">
    <location>
        <begin position="1"/>
        <end position="127"/>
    </location>
</feature>
<organism evidence="6 7">
    <name type="scientific">Eublepharis macularius</name>
    <name type="common">Leopard gecko</name>
    <name type="synonym">Cyrtodactylus macularius</name>
    <dbReference type="NCBI Taxonomy" id="481883"/>
    <lineage>
        <taxon>Eukaryota</taxon>
        <taxon>Metazoa</taxon>
        <taxon>Chordata</taxon>
        <taxon>Craniata</taxon>
        <taxon>Vertebrata</taxon>
        <taxon>Euteleostomi</taxon>
        <taxon>Lepidosauria</taxon>
        <taxon>Squamata</taxon>
        <taxon>Bifurcata</taxon>
        <taxon>Gekkota</taxon>
        <taxon>Eublepharidae</taxon>
        <taxon>Eublepharinae</taxon>
        <taxon>Eublepharis</taxon>
    </lineage>
</organism>